<evidence type="ECO:0000259" key="6">
    <source>
        <dbReference type="PROSITE" id="PS51332"/>
    </source>
</evidence>
<gene>
    <name evidence="8" type="ORF">A3G31_02340</name>
</gene>
<dbReference type="CDD" id="cd02068">
    <property type="entry name" value="radical_SAM_B12_BD"/>
    <property type="match status" value="1"/>
</dbReference>
<keyword evidence="5" id="KW-0411">Iron-sulfur</keyword>
<dbReference type="SFLD" id="SFLDS00029">
    <property type="entry name" value="Radical_SAM"/>
    <property type="match status" value="1"/>
</dbReference>
<dbReference type="InterPro" id="IPR023404">
    <property type="entry name" value="rSAM_horseshoe"/>
</dbReference>
<dbReference type="SMART" id="SM00729">
    <property type="entry name" value="Elp3"/>
    <property type="match status" value="1"/>
</dbReference>
<evidence type="ECO:0000256" key="5">
    <source>
        <dbReference type="ARBA" id="ARBA00023014"/>
    </source>
</evidence>
<proteinExistence type="predicted"/>
<dbReference type="GO" id="GO:0051539">
    <property type="term" value="F:4 iron, 4 sulfur cluster binding"/>
    <property type="evidence" value="ECO:0007669"/>
    <property type="project" value="UniProtKB-KW"/>
</dbReference>
<dbReference type="InterPro" id="IPR006158">
    <property type="entry name" value="Cobalamin-bd"/>
</dbReference>
<keyword evidence="3" id="KW-0479">Metal-binding</keyword>
<evidence type="ECO:0000256" key="4">
    <source>
        <dbReference type="ARBA" id="ARBA00023004"/>
    </source>
</evidence>
<dbReference type="Gene3D" id="3.40.50.280">
    <property type="entry name" value="Cobalamin-binding domain"/>
    <property type="match status" value="1"/>
</dbReference>
<evidence type="ECO:0000313" key="8">
    <source>
        <dbReference type="EMBL" id="OGL54939.1"/>
    </source>
</evidence>
<dbReference type="SFLD" id="SFLDG01123">
    <property type="entry name" value="methyltransferase_(Class_B)"/>
    <property type="match status" value="1"/>
</dbReference>
<dbReference type="InterPro" id="IPR058240">
    <property type="entry name" value="rSAM_sf"/>
</dbReference>
<dbReference type="InterPro" id="IPR051198">
    <property type="entry name" value="BchE-like"/>
</dbReference>
<protein>
    <submittedName>
        <fullName evidence="8">Uncharacterized protein</fullName>
    </submittedName>
</protein>
<dbReference type="GO" id="GO:0003824">
    <property type="term" value="F:catalytic activity"/>
    <property type="evidence" value="ECO:0007669"/>
    <property type="project" value="InterPro"/>
</dbReference>
<dbReference type="Pfam" id="PF02310">
    <property type="entry name" value="B12-binding"/>
    <property type="match status" value="1"/>
</dbReference>
<feature type="domain" description="Radical SAM core" evidence="7">
    <location>
        <begin position="168"/>
        <end position="392"/>
    </location>
</feature>
<sequence>MGLTNLAASLRERGFDVKILDGAALSLSCEEVAQLTIKKNPDFVGLTAVTSSIGNTSKVASLIKEHLNKVKIIIGGPHFTAIPEKTLQLYPQFDIGCFGESDYTISELISSLTAGKDLRQVKGLFLRENGNLLFTGLRERVRDLDNLPFPAWDLLPNLAKYYCPPVHTLKKIPASMLVTSRGCPGQCIFCDRSMFGNNVSFYSASYVMAMIKNLYQNYGIREIQFRDDNFVAIKKRLMELCNLLITEKLDIVWTCMGRADMINPEMLNMMKRAGCWQIWYGIESGSQKVLDVINKKITLEEIKKAVLETEKAGIEPCATFIIGHPTETEDSINATIKFSLSLPLKEAHFSFMTPFPGSLLYEKAGEFGTFNNDWKMLSGWFPVFVPKELTEDKLVFFNKQAFRKFYFRPRIVLSYLKKIKTLTHLRIYLNGFLALLEFLIKGRESNRM</sequence>
<dbReference type="GO" id="GO:0031419">
    <property type="term" value="F:cobalamin binding"/>
    <property type="evidence" value="ECO:0007669"/>
    <property type="project" value="InterPro"/>
</dbReference>
<dbReference type="EMBL" id="MGDI01000005">
    <property type="protein sequence ID" value="OGL54939.1"/>
    <property type="molecule type" value="Genomic_DNA"/>
</dbReference>
<dbReference type="InterPro" id="IPR036724">
    <property type="entry name" value="Cobalamin-bd_sf"/>
</dbReference>
<evidence type="ECO:0000256" key="1">
    <source>
        <dbReference type="ARBA" id="ARBA00001966"/>
    </source>
</evidence>
<dbReference type="Proteomes" id="UP000178082">
    <property type="component" value="Unassembled WGS sequence"/>
</dbReference>
<dbReference type="PANTHER" id="PTHR43409:SF16">
    <property type="entry name" value="SLR0320 PROTEIN"/>
    <property type="match status" value="1"/>
</dbReference>
<organism evidence="8 9">
    <name type="scientific">Candidatus Schekmanbacteria bacterium RIFCSPLOWO2_12_FULL_38_15</name>
    <dbReference type="NCBI Taxonomy" id="1817883"/>
    <lineage>
        <taxon>Bacteria</taxon>
        <taxon>Candidatus Schekmaniibacteriota</taxon>
    </lineage>
</organism>
<dbReference type="STRING" id="1817883.A3G31_02340"/>
<dbReference type="AlphaFoldDB" id="A0A1F7SMD6"/>
<reference evidence="8 9" key="1">
    <citation type="journal article" date="2016" name="Nat. Commun.">
        <title>Thousands of microbial genomes shed light on interconnected biogeochemical processes in an aquifer system.</title>
        <authorList>
            <person name="Anantharaman K."/>
            <person name="Brown C.T."/>
            <person name="Hug L.A."/>
            <person name="Sharon I."/>
            <person name="Castelle C.J."/>
            <person name="Probst A.J."/>
            <person name="Thomas B.C."/>
            <person name="Singh A."/>
            <person name="Wilkins M.J."/>
            <person name="Karaoz U."/>
            <person name="Brodie E.L."/>
            <person name="Williams K.H."/>
            <person name="Hubbard S.S."/>
            <person name="Banfield J.F."/>
        </authorList>
    </citation>
    <scope>NUCLEOTIDE SEQUENCE [LARGE SCALE GENOMIC DNA]</scope>
</reference>
<dbReference type="InterPro" id="IPR006638">
    <property type="entry name" value="Elp3/MiaA/NifB-like_rSAM"/>
</dbReference>
<dbReference type="PROSITE" id="PS51332">
    <property type="entry name" value="B12_BINDING"/>
    <property type="match status" value="1"/>
</dbReference>
<dbReference type="SUPFAM" id="SSF102114">
    <property type="entry name" value="Radical SAM enzymes"/>
    <property type="match status" value="1"/>
</dbReference>
<dbReference type="SFLD" id="SFLDG01082">
    <property type="entry name" value="B12-binding_domain_containing"/>
    <property type="match status" value="1"/>
</dbReference>
<dbReference type="InterPro" id="IPR034466">
    <property type="entry name" value="Methyltransferase_Class_B"/>
</dbReference>
<comment type="cofactor">
    <cofactor evidence="1">
        <name>[4Fe-4S] cluster</name>
        <dbReference type="ChEBI" id="CHEBI:49883"/>
    </cofactor>
</comment>
<evidence type="ECO:0000313" key="9">
    <source>
        <dbReference type="Proteomes" id="UP000178082"/>
    </source>
</evidence>
<dbReference type="GO" id="GO:0046872">
    <property type="term" value="F:metal ion binding"/>
    <property type="evidence" value="ECO:0007669"/>
    <property type="project" value="UniProtKB-KW"/>
</dbReference>
<dbReference type="PANTHER" id="PTHR43409">
    <property type="entry name" value="ANAEROBIC MAGNESIUM-PROTOPORPHYRIN IX MONOMETHYL ESTER CYCLASE-RELATED"/>
    <property type="match status" value="1"/>
</dbReference>
<evidence type="ECO:0000256" key="2">
    <source>
        <dbReference type="ARBA" id="ARBA00022691"/>
    </source>
</evidence>
<comment type="caution">
    <text evidence="8">The sequence shown here is derived from an EMBL/GenBank/DDBJ whole genome shotgun (WGS) entry which is preliminary data.</text>
</comment>
<dbReference type="SUPFAM" id="SSF52242">
    <property type="entry name" value="Cobalamin (vitamin B12)-binding domain"/>
    <property type="match status" value="1"/>
</dbReference>
<dbReference type="PROSITE" id="PS51918">
    <property type="entry name" value="RADICAL_SAM"/>
    <property type="match status" value="1"/>
</dbReference>
<feature type="domain" description="B12-binding" evidence="6">
    <location>
        <begin position="1"/>
        <end position="119"/>
    </location>
</feature>
<name>A0A1F7SMD6_9BACT</name>
<dbReference type="GO" id="GO:0005829">
    <property type="term" value="C:cytosol"/>
    <property type="evidence" value="ECO:0007669"/>
    <property type="project" value="TreeGrafter"/>
</dbReference>
<keyword evidence="4" id="KW-0408">Iron</keyword>
<dbReference type="InterPro" id="IPR007197">
    <property type="entry name" value="rSAM"/>
</dbReference>
<keyword evidence="2" id="KW-0949">S-adenosyl-L-methionine</keyword>
<dbReference type="Pfam" id="PF04055">
    <property type="entry name" value="Radical_SAM"/>
    <property type="match status" value="1"/>
</dbReference>
<evidence type="ECO:0000259" key="7">
    <source>
        <dbReference type="PROSITE" id="PS51918"/>
    </source>
</evidence>
<dbReference type="CDD" id="cd01335">
    <property type="entry name" value="Radical_SAM"/>
    <property type="match status" value="1"/>
</dbReference>
<dbReference type="Gene3D" id="3.80.30.20">
    <property type="entry name" value="tm_1862 like domain"/>
    <property type="match status" value="1"/>
</dbReference>
<accession>A0A1F7SMD6</accession>
<evidence type="ECO:0000256" key="3">
    <source>
        <dbReference type="ARBA" id="ARBA00022723"/>
    </source>
</evidence>